<keyword evidence="5" id="KW-1185">Reference proteome</keyword>
<dbReference type="InterPro" id="IPR009430">
    <property type="entry name" value="GvpL/GvpF"/>
</dbReference>
<dbReference type="GO" id="GO:0031411">
    <property type="term" value="C:gas vesicle"/>
    <property type="evidence" value="ECO:0007669"/>
    <property type="project" value="UniProtKB-SubCell"/>
</dbReference>
<comment type="similarity">
    <text evidence="3">Belongs to the gas vesicle GvpF/GvpL family.</text>
</comment>
<evidence type="ECO:0000313" key="5">
    <source>
        <dbReference type="Proteomes" id="UP000220527"/>
    </source>
</evidence>
<gene>
    <name evidence="4" type="ORF">CJ255_21910</name>
</gene>
<name>A0A2A6RCT6_9CHLR</name>
<keyword evidence="1" id="KW-0304">Gas vesicle</keyword>
<dbReference type="Pfam" id="PF06386">
    <property type="entry name" value="GvpL_GvpF"/>
    <property type="match status" value="1"/>
</dbReference>
<dbReference type="PANTHER" id="PTHR36852">
    <property type="entry name" value="PROTEIN GVPL 2"/>
    <property type="match status" value="1"/>
</dbReference>
<comment type="subcellular location">
    <subcellularLocation>
        <location evidence="2">Gas vesicle</location>
    </subcellularLocation>
</comment>
<protein>
    <recommendedName>
        <fullName evidence="6">Gas vesicle synthesis GvpLGvpF</fullName>
    </recommendedName>
</protein>
<evidence type="ECO:0000313" key="4">
    <source>
        <dbReference type="EMBL" id="PDV98539.1"/>
    </source>
</evidence>
<reference evidence="5" key="1">
    <citation type="submission" date="2017-08" db="EMBL/GenBank/DDBJ databases">
        <authorList>
            <person name="Grouzdev D.S."/>
            <person name="Gaisin V.A."/>
            <person name="Rysina M.S."/>
            <person name="Gorlenko V.M."/>
        </authorList>
    </citation>
    <scope>NUCLEOTIDE SEQUENCE [LARGE SCALE GENOMIC DNA]</scope>
    <source>
        <strain evidence="5">Kir15-3F</strain>
    </source>
</reference>
<dbReference type="OrthoDB" id="144737at2"/>
<proteinExistence type="inferred from homology"/>
<evidence type="ECO:0000256" key="1">
    <source>
        <dbReference type="ARBA" id="ARBA00022987"/>
    </source>
</evidence>
<dbReference type="GO" id="GO:0031412">
    <property type="term" value="P:gas vesicle organization"/>
    <property type="evidence" value="ECO:0007669"/>
    <property type="project" value="InterPro"/>
</dbReference>
<dbReference type="Proteomes" id="UP000220527">
    <property type="component" value="Unassembled WGS sequence"/>
</dbReference>
<sequence>MVDTTSATGKYLYGIINCGEERSFTTPGIHEVGSLVYTIPFKQVAAVVSDSPLQEYDSTRRNMLAHTRVLEMVMREFTILPVCFGIVAPDARTVREQLLGEGYEQLVTQLKEMECRIELGLKAFWIADDIFREIAEQSEEIRELRDRITGLPSEQTYYQRIKLGEMVEAEVNQRRERDSATILAQLEPLAHEVRIHPPLTDRMVLNAAFLIDRAREEAFDQAIRELDAAMGQRLLFKYVGPVPPYNFVTIKADWSSRERTAALR</sequence>
<dbReference type="RefSeq" id="WP_097646189.1">
    <property type="nucleotide sequence ID" value="NZ_NQWI01000268.1"/>
</dbReference>
<dbReference type="PANTHER" id="PTHR36852:SF1">
    <property type="entry name" value="PROTEIN GVPL 2"/>
    <property type="match status" value="1"/>
</dbReference>
<dbReference type="AlphaFoldDB" id="A0A2A6RCT6"/>
<evidence type="ECO:0008006" key="6">
    <source>
        <dbReference type="Google" id="ProtNLM"/>
    </source>
</evidence>
<evidence type="ECO:0000256" key="3">
    <source>
        <dbReference type="ARBA" id="ARBA00035643"/>
    </source>
</evidence>
<organism evidence="4 5">
    <name type="scientific">Candidatus Viridilinea mediisalina</name>
    <dbReference type="NCBI Taxonomy" id="2024553"/>
    <lineage>
        <taxon>Bacteria</taxon>
        <taxon>Bacillati</taxon>
        <taxon>Chloroflexota</taxon>
        <taxon>Chloroflexia</taxon>
        <taxon>Chloroflexales</taxon>
        <taxon>Chloroflexineae</taxon>
        <taxon>Oscillochloridaceae</taxon>
        <taxon>Candidatus Viridilinea</taxon>
    </lineage>
</organism>
<comment type="caution">
    <text evidence="4">The sequence shown here is derived from an EMBL/GenBank/DDBJ whole genome shotgun (WGS) entry which is preliminary data.</text>
</comment>
<dbReference type="EMBL" id="NQWI01000268">
    <property type="protein sequence ID" value="PDV98539.1"/>
    <property type="molecule type" value="Genomic_DNA"/>
</dbReference>
<accession>A0A2A6RCT6</accession>
<evidence type="ECO:0000256" key="2">
    <source>
        <dbReference type="ARBA" id="ARBA00035108"/>
    </source>
</evidence>